<dbReference type="AlphaFoldDB" id="U7QNQ4"/>
<dbReference type="EMBL" id="AUZM01000008">
    <property type="protein sequence ID" value="ERT08760.1"/>
    <property type="molecule type" value="Genomic_DNA"/>
</dbReference>
<reference evidence="1 2" key="1">
    <citation type="journal article" date="2013" name="Front. Microbiol.">
        <title>Comparative genomic analyses of the cyanobacterium, Lyngbya aestuarii BL J, a powerful hydrogen producer.</title>
        <authorList>
            <person name="Kothari A."/>
            <person name="Vaughn M."/>
            <person name="Garcia-Pichel F."/>
        </authorList>
    </citation>
    <scope>NUCLEOTIDE SEQUENCE [LARGE SCALE GENOMIC DNA]</scope>
    <source>
        <strain evidence="1 2">BL J</strain>
    </source>
</reference>
<gene>
    <name evidence="1" type="ORF">M595_1310</name>
</gene>
<evidence type="ECO:0000313" key="1">
    <source>
        <dbReference type="EMBL" id="ERT08760.1"/>
    </source>
</evidence>
<keyword evidence="2" id="KW-1185">Reference proteome</keyword>
<comment type="caution">
    <text evidence="1">The sequence shown here is derived from an EMBL/GenBank/DDBJ whole genome shotgun (WGS) entry which is preliminary data.</text>
</comment>
<name>U7QNQ4_9CYAN</name>
<proteinExistence type="predicted"/>
<protein>
    <submittedName>
        <fullName evidence="1">Uncharacterized protein</fullName>
    </submittedName>
</protein>
<evidence type="ECO:0000313" key="2">
    <source>
        <dbReference type="Proteomes" id="UP000017127"/>
    </source>
</evidence>
<sequence>MKPFQKQLQYQKIIVEIIYNPYEGLKPEAAQGTSIAAQS</sequence>
<organism evidence="1 2">
    <name type="scientific">Lyngbya aestuarii BL J</name>
    <dbReference type="NCBI Taxonomy" id="1348334"/>
    <lineage>
        <taxon>Bacteria</taxon>
        <taxon>Bacillati</taxon>
        <taxon>Cyanobacteriota</taxon>
        <taxon>Cyanophyceae</taxon>
        <taxon>Oscillatoriophycideae</taxon>
        <taxon>Oscillatoriales</taxon>
        <taxon>Microcoleaceae</taxon>
        <taxon>Lyngbya</taxon>
    </lineage>
</organism>
<accession>U7QNQ4</accession>
<dbReference type="Proteomes" id="UP000017127">
    <property type="component" value="Unassembled WGS sequence"/>
</dbReference>